<organism evidence="7 8">
    <name type="scientific">Albidovulum salinarum</name>
    <dbReference type="NCBI Taxonomy" id="2984153"/>
    <lineage>
        <taxon>Bacteria</taxon>
        <taxon>Pseudomonadati</taxon>
        <taxon>Pseudomonadota</taxon>
        <taxon>Alphaproteobacteria</taxon>
        <taxon>Rhodobacterales</taxon>
        <taxon>Paracoccaceae</taxon>
        <taxon>Albidovulum</taxon>
    </lineage>
</organism>
<feature type="signal peptide" evidence="5">
    <location>
        <begin position="1"/>
        <end position="24"/>
    </location>
</feature>
<accession>A0ABT2WZ18</accession>
<reference evidence="7 8" key="1">
    <citation type="submission" date="2022-10" db="EMBL/GenBank/DDBJ databases">
        <title>Defluviimonas sp. nov., isolated from ocean surface sediments.</title>
        <authorList>
            <person name="He W."/>
            <person name="Wang L."/>
            <person name="Zhang D.-F."/>
        </authorList>
    </citation>
    <scope>NUCLEOTIDE SEQUENCE [LARGE SCALE GENOMIC DNA]</scope>
    <source>
        <strain evidence="7 8">WL0024</strain>
    </source>
</reference>
<dbReference type="Proteomes" id="UP001209535">
    <property type="component" value="Unassembled WGS sequence"/>
</dbReference>
<evidence type="ECO:0000259" key="6">
    <source>
        <dbReference type="Pfam" id="PF13505"/>
    </source>
</evidence>
<feature type="domain" description="Outer membrane protein beta-barrel" evidence="6">
    <location>
        <begin position="40"/>
        <end position="199"/>
    </location>
</feature>
<evidence type="ECO:0000256" key="4">
    <source>
        <dbReference type="ARBA" id="ARBA00038306"/>
    </source>
</evidence>
<evidence type="ECO:0000256" key="2">
    <source>
        <dbReference type="ARBA" id="ARBA00022729"/>
    </source>
</evidence>
<evidence type="ECO:0000313" key="8">
    <source>
        <dbReference type="Proteomes" id="UP001209535"/>
    </source>
</evidence>
<evidence type="ECO:0000256" key="1">
    <source>
        <dbReference type="ARBA" id="ARBA00004370"/>
    </source>
</evidence>
<comment type="caution">
    <text evidence="7">The sequence shown here is derived from an EMBL/GenBank/DDBJ whole genome shotgun (WGS) entry which is preliminary data.</text>
</comment>
<name>A0ABT2WZ18_9RHOB</name>
<evidence type="ECO:0000256" key="3">
    <source>
        <dbReference type="ARBA" id="ARBA00023136"/>
    </source>
</evidence>
<comment type="subcellular location">
    <subcellularLocation>
        <location evidence="1">Membrane</location>
    </subcellularLocation>
</comment>
<dbReference type="Pfam" id="PF13505">
    <property type="entry name" value="OMP_b-brl"/>
    <property type="match status" value="1"/>
</dbReference>
<comment type="similarity">
    <text evidence="4">Belongs to the Omp25/RopB family.</text>
</comment>
<keyword evidence="3" id="KW-0472">Membrane</keyword>
<dbReference type="Gene3D" id="2.40.160.20">
    <property type="match status" value="1"/>
</dbReference>
<dbReference type="SUPFAM" id="SSF56925">
    <property type="entry name" value="OMPA-like"/>
    <property type="match status" value="1"/>
</dbReference>
<dbReference type="PANTHER" id="PTHR34001">
    <property type="entry name" value="BLL7405 PROTEIN"/>
    <property type="match status" value="1"/>
</dbReference>
<evidence type="ECO:0000256" key="5">
    <source>
        <dbReference type="SAM" id="SignalP"/>
    </source>
</evidence>
<gene>
    <name evidence="7" type="ORF">OEZ60_02825</name>
</gene>
<dbReference type="InterPro" id="IPR051692">
    <property type="entry name" value="OMP-like"/>
</dbReference>
<dbReference type="InterPro" id="IPR011250">
    <property type="entry name" value="OMP/PagP_B-barrel"/>
</dbReference>
<keyword evidence="2 5" id="KW-0732">Signal</keyword>
<dbReference type="EMBL" id="JAOVQO010000002">
    <property type="protein sequence ID" value="MCU9846929.1"/>
    <property type="molecule type" value="Genomic_DNA"/>
</dbReference>
<keyword evidence="8" id="KW-1185">Reference proteome</keyword>
<protein>
    <submittedName>
        <fullName evidence="7">Porin family protein</fullName>
    </submittedName>
</protein>
<evidence type="ECO:0000313" key="7">
    <source>
        <dbReference type="EMBL" id="MCU9846929.1"/>
    </source>
</evidence>
<dbReference type="PANTHER" id="PTHR34001:SF3">
    <property type="entry name" value="BLL7405 PROTEIN"/>
    <property type="match status" value="1"/>
</dbReference>
<sequence length="199" mass="20449">MSNVIKAAFVGAVIAGGLAMPALAGGLAEPVVEAPIAPVAPVVVGTDWTGFYVGGDLGYGDVSTTGEDGDGLMYGLRGGYDYDFGNWVLGGRLDYDWSDINLANNAGSLDSVWRLGARAGADLGRTLIYGIGGYTEADATIGGAGLSDDGWFVGIGADYLITDRWTVGAEILTHQFDNFGATGSDIDVTTASVTAGFRF</sequence>
<dbReference type="InterPro" id="IPR027385">
    <property type="entry name" value="Beta-barrel_OMP"/>
</dbReference>
<proteinExistence type="inferred from homology"/>
<dbReference type="RefSeq" id="WP_263333015.1">
    <property type="nucleotide sequence ID" value="NZ_JAOVQO010000002.1"/>
</dbReference>
<feature type="chain" id="PRO_5046746062" evidence="5">
    <location>
        <begin position="25"/>
        <end position="199"/>
    </location>
</feature>